<gene>
    <name evidence="1" type="ORF">BV25DRAFT_395776</name>
</gene>
<protein>
    <submittedName>
        <fullName evidence="1">Uncharacterized protein</fullName>
    </submittedName>
</protein>
<reference evidence="1" key="2">
    <citation type="journal article" date="2022" name="New Phytol.">
        <title>Evolutionary transition to the ectomycorrhizal habit in the genomes of a hyperdiverse lineage of mushroom-forming fungi.</title>
        <authorList>
            <person name="Looney B."/>
            <person name="Miyauchi S."/>
            <person name="Morin E."/>
            <person name="Drula E."/>
            <person name="Courty P.E."/>
            <person name="Kohler A."/>
            <person name="Kuo A."/>
            <person name="LaButti K."/>
            <person name="Pangilinan J."/>
            <person name="Lipzen A."/>
            <person name="Riley R."/>
            <person name="Andreopoulos W."/>
            <person name="He G."/>
            <person name="Johnson J."/>
            <person name="Nolan M."/>
            <person name="Tritt A."/>
            <person name="Barry K.W."/>
            <person name="Grigoriev I.V."/>
            <person name="Nagy L.G."/>
            <person name="Hibbett D."/>
            <person name="Henrissat B."/>
            <person name="Matheny P.B."/>
            <person name="Labbe J."/>
            <person name="Martin F.M."/>
        </authorList>
    </citation>
    <scope>NUCLEOTIDE SEQUENCE</scope>
    <source>
        <strain evidence="1">HHB10654</strain>
    </source>
</reference>
<organism evidence="1 2">
    <name type="scientific">Artomyces pyxidatus</name>
    <dbReference type="NCBI Taxonomy" id="48021"/>
    <lineage>
        <taxon>Eukaryota</taxon>
        <taxon>Fungi</taxon>
        <taxon>Dikarya</taxon>
        <taxon>Basidiomycota</taxon>
        <taxon>Agaricomycotina</taxon>
        <taxon>Agaricomycetes</taxon>
        <taxon>Russulales</taxon>
        <taxon>Auriscalpiaceae</taxon>
        <taxon>Artomyces</taxon>
    </lineage>
</organism>
<proteinExistence type="predicted"/>
<dbReference type="Proteomes" id="UP000814140">
    <property type="component" value="Unassembled WGS sequence"/>
</dbReference>
<evidence type="ECO:0000313" key="1">
    <source>
        <dbReference type="EMBL" id="KAI0063601.1"/>
    </source>
</evidence>
<keyword evidence="2" id="KW-1185">Reference proteome</keyword>
<dbReference type="EMBL" id="MU277202">
    <property type="protein sequence ID" value="KAI0063601.1"/>
    <property type="molecule type" value="Genomic_DNA"/>
</dbReference>
<comment type="caution">
    <text evidence="1">The sequence shown here is derived from an EMBL/GenBank/DDBJ whole genome shotgun (WGS) entry which is preliminary data.</text>
</comment>
<sequence>MERSSTMFTVHPHHYHHHLNIPTVPSGAGAAPAAAPAEGDPWAHMASTYAWLVEQELAAMAKKTDETRRWVLEQQIQFGLLGRSEERKENAPPSRKRPREAGHPWMARVGASETTRLKERDGRGKHEERSRLLQEEFERMEERWRERNERIQKRMRDERRWAEEQKESAERALRIERRRTAEAWAAYDRQWITLSRSAVPLTFRTIPWPMTGAPRNAWDITAEAISRFVLSPAHSEGISRKERIRRALLRWHPDRFGRLLGRVDERERAMVERGVGVVARCLNDMMAKEN</sequence>
<name>A0ACB8T640_9AGAM</name>
<reference evidence="1" key="1">
    <citation type="submission" date="2021-03" db="EMBL/GenBank/DDBJ databases">
        <authorList>
            <consortium name="DOE Joint Genome Institute"/>
            <person name="Ahrendt S."/>
            <person name="Looney B.P."/>
            <person name="Miyauchi S."/>
            <person name="Morin E."/>
            <person name="Drula E."/>
            <person name="Courty P.E."/>
            <person name="Chicoki N."/>
            <person name="Fauchery L."/>
            <person name="Kohler A."/>
            <person name="Kuo A."/>
            <person name="Labutti K."/>
            <person name="Pangilinan J."/>
            <person name="Lipzen A."/>
            <person name="Riley R."/>
            <person name="Andreopoulos W."/>
            <person name="He G."/>
            <person name="Johnson J."/>
            <person name="Barry K.W."/>
            <person name="Grigoriev I.V."/>
            <person name="Nagy L."/>
            <person name="Hibbett D."/>
            <person name="Henrissat B."/>
            <person name="Matheny P.B."/>
            <person name="Labbe J."/>
            <person name="Martin F."/>
        </authorList>
    </citation>
    <scope>NUCLEOTIDE SEQUENCE</scope>
    <source>
        <strain evidence="1">HHB10654</strain>
    </source>
</reference>
<accession>A0ACB8T640</accession>
<evidence type="ECO:0000313" key="2">
    <source>
        <dbReference type="Proteomes" id="UP000814140"/>
    </source>
</evidence>